<dbReference type="PANTHER" id="PTHR11092:SF0">
    <property type="entry name" value="EPIMERASE FAMILY PROTEIN SDR39U1"/>
    <property type="match status" value="1"/>
</dbReference>
<dbReference type="OrthoDB" id="9801773at2"/>
<dbReference type="InterPro" id="IPR010099">
    <property type="entry name" value="SDR39U1"/>
</dbReference>
<evidence type="ECO:0000259" key="2">
    <source>
        <dbReference type="Pfam" id="PF01370"/>
    </source>
</evidence>
<dbReference type="Pfam" id="PF01370">
    <property type="entry name" value="Epimerase"/>
    <property type="match status" value="1"/>
</dbReference>
<dbReference type="RefSeq" id="WP_036190924.1">
    <property type="nucleotide sequence ID" value="NZ_JMQN01000050.1"/>
</dbReference>
<accession>A0A081FV29</accession>
<organism evidence="4 5">
    <name type="scientific">Marinobacterium lacunae</name>
    <dbReference type="NCBI Taxonomy" id="1232683"/>
    <lineage>
        <taxon>Bacteria</taxon>
        <taxon>Pseudomonadati</taxon>
        <taxon>Pseudomonadota</taxon>
        <taxon>Gammaproteobacteria</taxon>
        <taxon>Oceanospirillales</taxon>
        <taxon>Oceanospirillaceae</taxon>
        <taxon>Marinobacterium</taxon>
    </lineage>
</organism>
<reference evidence="4 5" key="1">
    <citation type="submission" date="2014-04" db="EMBL/GenBank/DDBJ databases">
        <title>Marinobacterium kochiensis sp. nov., isolated from sediment sample collected from Kochi backwaters in Kerala, India.</title>
        <authorList>
            <person name="Singh A."/>
            <person name="Pinnaka A.K."/>
        </authorList>
    </citation>
    <scope>NUCLEOTIDE SEQUENCE [LARGE SCALE GENOMIC DNA]</scope>
    <source>
        <strain evidence="4 5">AK27</strain>
    </source>
</reference>
<gene>
    <name evidence="4" type="ORF">ADIMK_3524</name>
</gene>
<dbReference type="Gene3D" id="3.40.50.720">
    <property type="entry name" value="NAD(P)-binding Rossmann-like Domain"/>
    <property type="match status" value="1"/>
</dbReference>
<evidence type="ECO:0000256" key="1">
    <source>
        <dbReference type="ARBA" id="ARBA00009353"/>
    </source>
</evidence>
<dbReference type="eggNOG" id="COG1090">
    <property type="taxonomic scope" value="Bacteria"/>
</dbReference>
<protein>
    <submittedName>
        <fullName evidence="4">Cell division inhibitor</fullName>
    </submittedName>
</protein>
<dbReference type="CDD" id="cd05242">
    <property type="entry name" value="SDR_a8"/>
    <property type="match status" value="1"/>
</dbReference>
<dbReference type="EMBL" id="JMQN01000050">
    <property type="protein sequence ID" value="KEA62384.1"/>
    <property type="molecule type" value="Genomic_DNA"/>
</dbReference>
<comment type="caution">
    <text evidence="4">The sequence shown here is derived from an EMBL/GenBank/DDBJ whole genome shotgun (WGS) entry which is preliminary data.</text>
</comment>
<sequence length="297" mass="32106">MRVLITGGTGFIGRQLVKALLTRGDSVGVLSRRPESAKLDSRVQLYSELPQVQGHVDAVVNLAGAPIADRRWSEKRKALLMESRITLTEQLVEWMRGAVQPPAVLISGSAIGYYGSQGDRELDEKAATKGGFAHDLCALWEAQAMKAAEFGVRVCCIRTGVVLGPGGGALAKMLPAFRLGLGGAMGTGRQWMAWIHRDDEVAAILHLLDHNTLSGAFNLTAPSPVTNEEFSKTLASVLNRPAFFRVPAVVLELMMGEASELVLKGQRVVPTRLLESGFRFRYTSLKEALTQVVKGSP</sequence>
<name>A0A081FV29_9GAMM</name>
<dbReference type="Proteomes" id="UP000028252">
    <property type="component" value="Unassembled WGS sequence"/>
</dbReference>
<dbReference type="STRING" id="1232683.ADIMK_3524"/>
<comment type="similarity">
    <text evidence="1">Belongs to the NAD(P)-dependent epimerase/dehydratase family. SDR39U1 subfamily.</text>
</comment>
<feature type="domain" description="NAD-dependent epimerase/dehydratase" evidence="2">
    <location>
        <begin position="3"/>
        <end position="218"/>
    </location>
</feature>
<dbReference type="InterPro" id="IPR036291">
    <property type="entry name" value="NAD(P)-bd_dom_sf"/>
</dbReference>
<dbReference type="GO" id="GO:0051301">
    <property type="term" value="P:cell division"/>
    <property type="evidence" value="ECO:0007669"/>
    <property type="project" value="UniProtKB-KW"/>
</dbReference>
<dbReference type="PANTHER" id="PTHR11092">
    <property type="entry name" value="SUGAR NUCLEOTIDE EPIMERASE RELATED"/>
    <property type="match status" value="1"/>
</dbReference>
<keyword evidence="4" id="KW-0132">Cell division</keyword>
<dbReference type="PATRIC" id="fig|1232683.4.peg.3468"/>
<dbReference type="NCBIfam" id="TIGR01777">
    <property type="entry name" value="yfcH"/>
    <property type="match status" value="1"/>
</dbReference>
<dbReference type="AlphaFoldDB" id="A0A081FV29"/>
<keyword evidence="4" id="KW-0131">Cell cycle</keyword>
<evidence type="ECO:0000259" key="3">
    <source>
        <dbReference type="Pfam" id="PF08338"/>
    </source>
</evidence>
<dbReference type="SUPFAM" id="SSF51735">
    <property type="entry name" value="NAD(P)-binding Rossmann-fold domains"/>
    <property type="match status" value="1"/>
</dbReference>
<feature type="domain" description="DUF1731" evidence="3">
    <location>
        <begin position="246"/>
        <end position="291"/>
    </location>
</feature>
<evidence type="ECO:0000313" key="4">
    <source>
        <dbReference type="EMBL" id="KEA62384.1"/>
    </source>
</evidence>
<evidence type="ECO:0000313" key="5">
    <source>
        <dbReference type="Proteomes" id="UP000028252"/>
    </source>
</evidence>
<dbReference type="Pfam" id="PF08338">
    <property type="entry name" value="DUF1731"/>
    <property type="match status" value="1"/>
</dbReference>
<dbReference type="InterPro" id="IPR001509">
    <property type="entry name" value="Epimerase_deHydtase"/>
</dbReference>
<proteinExistence type="inferred from homology"/>
<dbReference type="InterPro" id="IPR013549">
    <property type="entry name" value="DUF1731"/>
</dbReference>
<keyword evidence="5" id="KW-1185">Reference proteome</keyword>